<evidence type="ECO:0000313" key="4">
    <source>
        <dbReference type="EMBL" id="QHJ01561.1"/>
    </source>
</evidence>
<dbReference type="PANTHER" id="PTHR30373">
    <property type="entry name" value="UPF0603 PROTEIN YGCG"/>
    <property type="match status" value="1"/>
</dbReference>
<keyword evidence="5" id="KW-1185">Reference proteome</keyword>
<feature type="transmembrane region" description="Helical" evidence="2">
    <location>
        <begin position="185"/>
        <end position="203"/>
    </location>
</feature>
<feature type="region of interest" description="Disordered" evidence="1">
    <location>
        <begin position="277"/>
        <end position="305"/>
    </location>
</feature>
<proteinExistence type="predicted"/>
<feature type="transmembrane region" description="Helical" evidence="2">
    <location>
        <begin position="210"/>
        <end position="227"/>
    </location>
</feature>
<evidence type="ECO:0000256" key="1">
    <source>
        <dbReference type="SAM" id="MobiDB-lite"/>
    </source>
</evidence>
<organism evidence="4 5">
    <name type="scientific">Xylophilus rhododendri</name>
    <dbReference type="NCBI Taxonomy" id="2697032"/>
    <lineage>
        <taxon>Bacteria</taxon>
        <taxon>Pseudomonadati</taxon>
        <taxon>Pseudomonadota</taxon>
        <taxon>Betaproteobacteria</taxon>
        <taxon>Burkholderiales</taxon>
        <taxon>Xylophilus</taxon>
    </lineage>
</organism>
<dbReference type="KEGG" id="xyk:GT347_14635"/>
<dbReference type="AlphaFoldDB" id="A0A857JC29"/>
<name>A0A857JC29_9BURK</name>
<evidence type="ECO:0000259" key="3">
    <source>
        <dbReference type="Pfam" id="PF04536"/>
    </source>
</evidence>
<dbReference type="EMBL" id="CP047650">
    <property type="protein sequence ID" value="QHJ01561.1"/>
    <property type="molecule type" value="Genomic_DNA"/>
</dbReference>
<reference evidence="4 5" key="1">
    <citation type="submission" date="2020-01" db="EMBL/GenBank/DDBJ databases">
        <title>Genome sequencing of strain KACC 21265.</title>
        <authorList>
            <person name="Heo J."/>
            <person name="Kim S.-J."/>
            <person name="Kim J.-S."/>
            <person name="Hong S.-B."/>
            <person name="Kwon S.-W."/>
        </authorList>
    </citation>
    <scope>NUCLEOTIDE SEQUENCE [LARGE SCALE GENOMIC DNA]</scope>
    <source>
        <strain evidence="4 5">KACC 21265</strain>
    </source>
</reference>
<dbReference type="Proteomes" id="UP000464787">
    <property type="component" value="Chromosome"/>
</dbReference>
<keyword evidence="2" id="KW-1133">Transmembrane helix</keyword>
<dbReference type="PANTHER" id="PTHR30373:SF2">
    <property type="entry name" value="UPF0603 PROTEIN YGCG"/>
    <property type="match status" value="1"/>
</dbReference>
<evidence type="ECO:0000313" key="5">
    <source>
        <dbReference type="Proteomes" id="UP000464787"/>
    </source>
</evidence>
<feature type="domain" description="TPM" evidence="3">
    <location>
        <begin position="24"/>
        <end position="147"/>
    </location>
</feature>
<keyword evidence="2" id="KW-0472">Membrane</keyword>
<gene>
    <name evidence="4" type="ORF">GT347_14635</name>
</gene>
<dbReference type="Gene3D" id="3.10.310.50">
    <property type="match status" value="1"/>
</dbReference>
<feature type="transmembrane region" description="Helical" evidence="2">
    <location>
        <begin position="233"/>
        <end position="252"/>
    </location>
</feature>
<protein>
    <submittedName>
        <fullName evidence="4">YgcG family protein</fullName>
    </submittedName>
</protein>
<keyword evidence="2" id="KW-0812">Transmembrane</keyword>
<dbReference type="InterPro" id="IPR007621">
    <property type="entry name" value="TPM_dom"/>
</dbReference>
<sequence length="305" mass="31248">MALFAPGLAQAQKLQPIPAPAMHVTDNTNTFDARQKSALEARLVNFEQATGSQVAILMVQTTAPEDIAAYANRVGNTWKIGRRAIGDGLVIIVAKRDRKVRIEVAKALEGAVPDLAAKEVIDEAITPAFRAGDYVGGLSNALDRLETRIRAEALPSPTPPAPDAAQASIDGDDALAGRNPNGFQWYDLAVFLFIAVPLLGGVLRRLLGRGFGSVLAAAIVGGLAFLFTWSVPAAGVAAVLAWVLAMLSWSGLSSRPGMRGLPGVIAGSGFGNVLGGSSRGSSSGGGGFRSGGGGDFGGGGASGDW</sequence>
<dbReference type="Pfam" id="PF04536">
    <property type="entry name" value="TPM_phosphatase"/>
    <property type="match status" value="1"/>
</dbReference>
<accession>A0A857JC29</accession>
<evidence type="ECO:0000256" key="2">
    <source>
        <dbReference type="SAM" id="Phobius"/>
    </source>
</evidence>